<reference evidence="2 3" key="1">
    <citation type="submission" date="2017-03" db="EMBL/GenBank/DDBJ databases">
        <authorList>
            <person name="Afonso C.L."/>
            <person name="Miller P.J."/>
            <person name="Scott M.A."/>
            <person name="Spackman E."/>
            <person name="Goraichik I."/>
            <person name="Dimitrov K.M."/>
            <person name="Suarez D.L."/>
            <person name="Swayne D.E."/>
        </authorList>
    </citation>
    <scope>NUCLEOTIDE SEQUENCE [LARGE SCALE GENOMIC DNA]</scope>
</reference>
<dbReference type="Gene3D" id="3.40.630.30">
    <property type="match status" value="1"/>
</dbReference>
<keyword evidence="2" id="KW-0012">Acyltransferase</keyword>
<dbReference type="InterPro" id="IPR016181">
    <property type="entry name" value="Acyl_CoA_acyltransferase"/>
</dbReference>
<proteinExistence type="predicted"/>
<dbReference type="CDD" id="cd04301">
    <property type="entry name" value="NAT_SF"/>
    <property type="match status" value="1"/>
</dbReference>
<dbReference type="InterPro" id="IPR000182">
    <property type="entry name" value="GNAT_dom"/>
</dbReference>
<dbReference type="PROSITE" id="PS51186">
    <property type="entry name" value="GNAT"/>
    <property type="match status" value="1"/>
</dbReference>
<protein>
    <submittedName>
        <fullName evidence="2">Acyl-CoA N-acyltransferase domain-containing protein</fullName>
    </submittedName>
</protein>
<evidence type="ECO:0000259" key="1">
    <source>
        <dbReference type="PROSITE" id="PS51186"/>
    </source>
</evidence>
<gene>
    <name evidence="2" type="ORF">POP72_034</name>
</gene>
<sequence length="161" mass="18406">MILREATYFDVPELLRSMSDYMDSEVKPQGHHCDEWSPELAAHNLMCSIKNPTETVTLAIEDGRLVGYIWAAAHQLGPWSHTLVSSDYLFYVHPDYRGSLAAYRLMKAYKLWAVELGCKEVRLSVASGIHPERTGKLYERMGFTLFALTYNYVNRSEHGSN</sequence>
<keyword evidence="2" id="KW-0808">Transferase</keyword>
<dbReference type="Pfam" id="PF00583">
    <property type="entry name" value="Acetyltransf_1"/>
    <property type="match status" value="1"/>
</dbReference>
<name>A0A2R2V1Q9_9CAUD</name>
<accession>A0A2R2V1Q9</accession>
<dbReference type="SUPFAM" id="SSF55729">
    <property type="entry name" value="Acyl-CoA N-acyltransferases (Nat)"/>
    <property type="match status" value="1"/>
</dbReference>
<organism evidence="2 3">
    <name type="scientific">Pectobacterium phage POP72</name>
    <dbReference type="NCBI Taxonomy" id="1965269"/>
    <lineage>
        <taxon>Viruses</taxon>
        <taxon>Duplodnaviria</taxon>
        <taxon>Heunggongvirae</taxon>
        <taxon>Uroviricota</taxon>
        <taxon>Caudoviricetes</taxon>
        <taxon>Autographivirales</taxon>
        <taxon>Autosignataviridae</taxon>
        <taxon>Molineuxvirinae</taxon>
        <taxon>Axomammavirus</taxon>
        <taxon>Axomammavirus PP1</taxon>
    </lineage>
</organism>
<feature type="domain" description="N-acetyltransferase" evidence="1">
    <location>
        <begin position="1"/>
        <end position="161"/>
    </location>
</feature>
<dbReference type="GO" id="GO:0016747">
    <property type="term" value="F:acyltransferase activity, transferring groups other than amino-acyl groups"/>
    <property type="evidence" value="ECO:0007669"/>
    <property type="project" value="InterPro"/>
</dbReference>
<evidence type="ECO:0000313" key="2">
    <source>
        <dbReference type="EMBL" id="ARB10950.1"/>
    </source>
</evidence>
<evidence type="ECO:0000313" key="3">
    <source>
        <dbReference type="Proteomes" id="UP000244377"/>
    </source>
</evidence>
<dbReference type="EMBL" id="KY744566">
    <property type="protein sequence ID" value="ARB10950.1"/>
    <property type="molecule type" value="Genomic_DNA"/>
</dbReference>
<dbReference type="Proteomes" id="UP000244377">
    <property type="component" value="Genome"/>
</dbReference>